<evidence type="ECO:0000313" key="7">
    <source>
        <dbReference type="EMBL" id="CDW72592.1"/>
    </source>
</evidence>
<organism evidence="7 8">
    <name type="scientific">Stylonychia lemnae</name>
    <name type="common">Ciliate</name>
    <dbReference type="NCBI Taxonomy" id="5949"/>
    <lineage>
        <taxon>Eukaryota</taxon>
        <taxon>Sar</taxon>
        <taxon>Alveolata</taxon>
        <taxon>Ciliophora</taxon>
        <taxon>Intramacronucleata</taxon>
        <taxon>Spirotrichea</taxon>
        <taxon>Stichotrichia</taxon>
        <taxon>Sporadotrichida</taxon>
        <taxon>Oxytrichidae</taxon>
        <taxon>Stylonychinae</taxon>
        <taxon>Stylonychia</taxon>
    </lineage>
</organism>
<keyword evidence="6" id="KW-0072">Autophagy</keyword>
<evidence type="ECO:0000256" key="2">
    <source>
        <dbReference type="ARBA" id="ARBA00007293"/>
    </source>
</evidence>
<protein>
    <recommendedName>
        <fullName evidence="6">Autophagy-related protein</fullName>
    </recommendedName>
</protein>
<dbReference type="GO" id="GO:0016020">
    <property type="term" value="C:membrane"/>
    <property type="evidence" value="ECO:0007669"/>
    <property type="project" value="UniProtKB-SubCell"/>
</dbReference>
<dbReference type="InterPro" id="IPR029071">
    <property type="entry name" value="Ubiquitin-like_domsf"/>
</dbReference>
<keyword evidence="3" id="KW-0472">Membrane</keyword>
<evidence type="ECO:0000256" key="1">
    <source>
        <dbReference type="ARBA" id="ARBA00004370"/>
    </source>
</evidence>
<accession>A0A077ZRU3</accession>
<evidence type="ECO:0000256" key="4">
    <source>
        <dbReference type="ARBA" id="ARBA00023288"/>
    </source>
</evidence>
<dbReference type="EMBL" id="CCKQ01001477">
    <property type="protein sequence ID" value="CDW72592.1"/>
    <property type="molecule type" value="Genomic_DNA"/>
</dbReference>
<feature type="lipid moiety-binding region" description="Phosphatidylserine amidated glycine; alternate" evidence="5">
    <location>
        <position position="128"/>
    </location>
</feature>
<proteinExistence type="inferred from homology"/>
<name>A0A077ZRU3_STYLE</name>
<gene>
    <name evidence="7" type="primary">Contig18496.g19651</name>
    <name evidence="7" type="ORF">STYLEM_1555</name>
</gene>
<dbReference type="InterPro" id="IPR004241">
    <property type="entry name" value="Atg8-like"/>
</dbReference>
<evidence type="ECO:0000256" key="5">
    <source>
        <dbReference type="PIRSR" id="PIRSR604241-50"/>
    </source>
</evidence>
<dbReference type="PANTHER" id="PTHR10969">
    <property type="entry name" value="MICROTUBULE-ASSOCIATED PROTEINS 1A/1B LIGHT CHAIN 3-RELATED"/>
    <property type="match status" value="1"/>
</dbReference>
<dbReference type="GO" id="GO:0006914">
    <property type="term" value="P:autophagy"/>
    <property type="evidence" value="ECO:0007669"/>
    <property type="project" value="UniProtKB-KW"/>
</dbReference>
<comment type="similarity">
    <text evidence="2 6">Belongs to the ATG8 family.</text>
</comment>
<dbReference type="InParanoid" id="A0A077ZRU3"/>
<dbReference type="OrthoDB" id="285394at2759"/>
<keyword evidence="8" id="KW-1185">Reference proteome</keyword>
<dbReference type="Gene3D" id="3.10.20.90">
    <property type="entry name" value="Phosphatidylinositol 3-kinase Catalytic Subunit, Chain A, domain 1"/>
    <property type="match status" value="1"/>
</dbReference>
<dbReference type="Proteomes" id="UP000039865">
    <property type="component" value="Unassembled WGS sequence"/>
</dbReference>
<keyword evidence="4 5" id="KW-0449">Lipoprotein</keyword>
<evidence type="ECO:0000256" key="6">
    <source>
        <dbReference type="RuleBase" id="RU004384"/>
    </source>
</evidence>
<dbReference type="Pfam" id="PF02991">
    <property type="entry name" value="ATG8"/>
    <property type="match status" value="1"/>
</dbReference>
<evidence type="ECO:0000256" key="3">
    <source>
        <dbReference type="ARBA" id="ARBA00023136"/>
    </source>
</evidence>
<comment type="subcellular location">
    <subcellularLocation>
        <location evidence="1">Membrane</location>
    </subcellularLocation>
</comment>
<evidence type="ECO:0000313" key="8">
    <source>
        <dbReference type="Proteomes" id="UP000039865"/>
    </source>
</evidence>
<dbReference type="FunCoup" id="A0A077ZRU3">
    <property type="interactions" value="190"/>
</dbReference>
<dbReference type="SMR" id="A0A077ZRU3"/>
<dbReference type="SUPFAM" id="SSF54236">
    <property type="entry name" value="Ubiquitin-like"/>
    <property type="match status" value="1"/>
</dbReference>
<dbReference type="OMA" id="AVYQEHK"/>
<reference evidence="7 8" key="1">
    <citation type="submission" date="2014-06" db="EMBL/GenBank/DDBJ databases">
        <authorList>
            <person name="Swart Estienne"/>
        </authorList>
    </citation>
    <scope>NUCLEOTIDE SEQUENCE [LARGE SCALE GENOMIC DNA]</scope>
    <source>
        <strain evidence="7 8">130c</strain>
    </source>
</reference>
<dbReference type="AlphaFoldDB" id="A0A077ZRU3"/>
<sequence>MNYKKAHPDFGISNSHLYNVILEQRRSESERIRERYPDRIPVICEKSETSKLPDIDKTKYLVPSDLTAYHFNYIIRKRIKLPEKDSLYFFVNGKYLLKGDTLMAHAYEKRKDNDGFLYITYTDETTLGAELQ</sequence>